<proteinExistence type="predicted"/>
<evidence type="ECO:0000256" key="1">
    <source>
        <dbReference type="SAM" id="SignalP"/>
    </source>
</evidence>
<comment type="caution">
    <text evidence="2">The sequence shown here is derived from an EMBL/GenBank/DDBJ whole genome shotgun (WGS) entry which is preliminary data.</text>
</comment>
<dbReference type="Proteomes" id="UP000788426">
    <property type="component" value="Unassembled WGS sequence"/>
</dbReference>
<organism evidence="2 3">
    <name type="scientific">Hoylesella nanceiensis</name>
    <dbReference type="NCBI Taxonomy" id="425941"/>
    <lineage>
        <taxon>Bacteria</taxon>
        <taxon>Pseudomonadati</taxon>
        <taxon>Bacteroidota</taxon>
        <taxon>Bacteroidia</taxon>
        <taxon>Bacteroidales</taxon>
        <taxon>Prevotellaceae</taxon>
        <taxon>Hoylesella</taxon>
    </lineage>
</organism>
<keyword evidence="3" id="KW-1185">Reference proteome</keyword>
<evidence type="ECO:0008006" key="4">
    <source>
        <dbReference type="Google" id="ProtNLM"/>
    </source>
</evidence>
<gene>
    <name evidence="2" type="ORF">KZO38_10200</name>
</gene>
<dbReference type="PROSITE" id="PS51257">
    <property type="entry name" value="PROKAR_LIPOPROTEIN"/>
    <property type="match status" value="1"/>
</dbReference>
<protein>
    <recommendedName>
        <fullName evidence="4">BACON domain-containing protein</fullName>
    </recommendedName>
</protein>
<accession>A0ABS6YEY3</accession>
<sequence length="370" mass="40802">MKDINRFLQSLILAACCFAFVACSDENTPTTNTLEIEASNTFFNVEGGTKEVLLANTAAKAYAQDSWLHVQTDGKKVVLTAGLNTSTESRNTLLTIKNEAGDSVRLNILQEGIYYGLPQDQEILEDDKAIERTMRVVSNVAMDYKATEDWIDVSYTNNVLSVKVKENTTGRPRVGWVTASLNPQALSASTATGEHPTLKTDSLRIVQASIDDFVGTYSQTALTSDSLQQLIPITSVVKIEKVNDKTANFIVDDTYTWEISFVKGVGFKMSNGKLARVTQKTPKIKWYSLSVLVADDYRNGHATAINGVNDILPLSMNNSGELVFEDALGMNAERTFKSYGWNFYSTTKPDLGTLQGVDKVFIQPKLTRTN</sequence>
<keyword evidence="1" id="KW-0732">Signal</keyword>
<feature type="signal peptide" evidence="1">
    <location>
        <begin position="1"/>
        <end position="24"/>
    </location>
</feature>
<feature type="chain" id="PRO_5045364775" description="BACON domain-containing protein" evidence="1">
    <location>
        <begin position="25"/>
        <end position="370"/>
    </location>
</feature>
<name>A0ABS6YEY3_9BACT</name>
<evidence type="ECO:0000313" key="2">
    <source>
        <dbReference type="EMBL" id="MBW4770121.1"/>
    </source>
</evidence>
<dbReference type="RefSeq" id="WP_219482393.1">
    <property type="nucleotide sequence ID" value="NZ_JAHXCT010000009.1"/>
</dbReference>
<reference evidence="2 3" key="1">
    <citation type="submission" date="2021-07" db="EMBL/GenBank/DDBJ databases">
        <title>Genomic diversity and antimicrobial resistance of Prevotella spp. isolated from chronic lung disease airways.</title>
        <authorList>
            <person name="Webb K.A."/>
            <person name="Olagoke O.S."/>
            <person name="Baird T."/>
            <person name="Neill J."/>
            <person name="Pham A."/>
            <person name="Wells T.J."/>
            <person name="Ramsay K.A."/>
            <person name="Bell S.C."/>
            <person name="Sarovich D.S."/>
            <person name="Price E.P."/>
        </authorList>
    </citation>
    <scope>NUCLEOTIDE SEQUENCE [LARGE SCALE GENOMIC DNA]</scope>
    <source>
        <strain evidence="2 3">SCHI0011.S.12</strain>
    </source>
</reference>
<evidence type="ECO:0000313" key="3">
    <source>
        <dbReference type="Proteomes" id="UP000788426"/>
    </source>
</evidence>
<dbReference type="EMBL" id="JAHXCT010000009">
    <property type="protein sequence ID" value="MBW4770121.1"/>
    <property type="molecule type" value="Genomic_DNA"/>
</dbReference>